<dbReference type="Proteomes" id="UP000280834">
    <property type="component" value="Unassembled WGS sequence"/>
</dbReference>
<dbReference type="WBParaSite" id="BTMF_0001279401-mRNA-1">
    <property type="protein sequence ID" value="BTMF_0001279401-mRNA-1"/>
    <property type="gene ID" value="BTMF_0001279401"/>
</dbReference>
<accession>A0A0R3QYH0</accession>
<sequence length="38" mass="4403">MNSLQCGIKWLKQNSTCPHCRRLWSNPDDFPSLAKTLL</sequence>
<organism evidence="3">
    <name type="scientific">Brugia timori</name>
    <dbReference type="NCBI Taxonomy" id="42155"/>
    <lineage>
        <taxon>Eukaryota</taxon>
        <taxon>Metazoa</taxon>
        <taxon>Ecdysozoa</taxon>
        <taxon>Nematoda</taxon>
        <taxon>Chromadorea</taxon>
        <taxon>Rhabditida</taxon>
        <taxon>Spirurina</taxon>
        <taxon>Spiruromorpha</taxon>
        <taxon>Filarioidea</taxon>
        <taxon>Onchocercidae</taxon>
        <taxon>Brugia</taxon>
    </lineage>
</organism>
<keyword evidence="2" id="KW-1185">Reference proteome</keyword>
<evidence type="ECO:0000313" key="3">
    <source>
        <dbReference type="WBParaSite" id="BTMF_0001279401-mRNA-1"/>
    </source>
</evidence>
<dbReference type="EMBL" id="UZAG01017834">
    <property type="protein sequence ID" value="VDO36879.1"/>
    <property type="molecule type" value="Genomic_DNA"/>
</dbReference>
<evidence type="ECO:0000313" key="2">
    <source>
        <dbReference type="Proteomes" id="UP000280834"/>
    </source>
</evidence>
<name>A0A0R3QYH0_9BILA</name>
<dbReference type="AlphaFoldDB" id="A0A0R3QYH0"/>
<dbReference type="STRING" id="42155.A0A0R3QYH0"/>
<dbReference type="SUPFAM" id="SSF57850">
    <property type="entry name" value="RING/U-box"/>
    <property type="match status" value="1"/>
</dbReference>
<proteinExistence type="predicted"/>
<evidence type="ECO:0000313" key="1">
    <source>
        <dbReference type="EMBL" id="VDO36879.1"/>
    </source>
</evidence>
<reference evidence="3" key="1">
    <citation type="submission" date="2017-02" db="UniProtKB">
        <authorList>
            <consortium name="WormBaseParasite"/>
        </authorList>
    </citation>
    <scope>IDENTIFICATION</scope>
</reference>
<gene>
    <name evidence="1" type="ORF">BTMF_LOCUS10809</name>
</gene>
<protein>
    <submittedName>
        <fullName evidence="3">Zf-TFIIB domain-containing protein</fullName>
    </submittedName>
</protein>
<reference evidence="1 2" key="2">
    <citation type="submission" date="2018-11" db="EMBL/GenBank/DDBJ databases">
        <authorList>
            <consortium name="Pathogen Informatics"/>
        </authorList>
    </citation>
    <scope>NUCLEOTIDE SEQUENCE [LARGE SCALE GENOMIC DNA]</scope>
</reference>